<evidence type="ECO:0000313" key="2">
    <source>
        <dbReference type="Proteomes" id="UP000005561"/>
    </source>
</evidence>
<name>C6LAN3_9FIRM</name>
<dbReference type="STRING" id="168384.SAMN05660368_02857"/>
<gene>
    <name evidence="1" type="ORF">BRYFOR_05675</name>
</gene>
<proteinExistence type="predicted"/>
<organism evidence="1 2">
    <name type="scientific">Marvinbryantia formatexigens DSM 14469</name>
    <dbReference type="NCBI Taxonomy" id="478749"/>
    <lineage>
        <taxon>Bacteria</taxon>
        <taxon>Bacillati</taxon>
        <taxon>Bacillota</taxon>
        <taxon>Clostridia</taxon>
        <taxon>Lachnospirales</taxon>
        <taxon>Lachnospiraceae</taxon>
        <taxon>Marvinbryantia</taxon>
    </lineage>
</organism>
<dbReference type="EMBL" id="ACCL02000002">
    <property type="protein sequence ID" value="EET62640.1"/>
    <property type="molecule type" value="Genomic_DNA"/>
</dbReference>
<dbReference type="Proteomes" id="UP000005561">
    <property type="component" value="Unassembled WGS sequence"/>
</dbReference>
<keyword evidence="2" id="KW-1185">Reference proteome</keyword>
<evidence type="ECO:0000313" key="1">
    <source>
        <dbReference type="EMBL" id="EET62640.1"/>
    </source>
</evidence>
<dbReference type="Gene3D" id="3.20.20.510">
    <property type="entry name" value="Uncharacterised protein PF12979, DUF3863"/>
    <property type="match status" value="1"/>
</dbReference>
<accession>C6LAN3</accession>
<protein>
    <submittedName>
        <fullName evidence="1">Uncharacterized protein</fullName>
    </submittedName>
</protein>
<dbReference type="eggNOG" id="ENOG502Z91R">
    <property type="taxonomic scope" value="Bacteria"/>
</dbReference>
<sequence length="622" mass="71364">MKLEERNVPVMEQFIVNIIHRPEMVPEYAEKVTGHGQAEDIGRKALLTESLDIFKTQQECAHKNGLKTTIQMTYASLFNDEAVALAKEHHEKYGDEIGLTLLGLPCKEFREKYKTKDFCIWMFSMEDKKAIVKDVFEKFHERFGFYPESTGSYYMDAELTNYIKEQYPSVKCAVATCWEEGPKAYHTCNNSWYTFMDGGPWAPWIPSKQNTHAPAANEAEDSGIVAIPHLSRDLIACYDGNGSNFGTHPQNVLRGMIYDTETWEYPYLYNLIDQFRYQAKFNNGYAYNMMFVGPGWMNKMGRWEAPYELLLKSYEDGCAYYGKLKKEGKLTDMTMSEFADFYRQKKSYTEPECALWRDILYGSKKQVFWYCDPYMRVGVNMDQGGAIVDLRPYAAKLNWPVGIGTPHIQDASYPFLIQEKYRAGYFTHYAGEGTVRSAKICHNGEEVDLCLCRTKAHFSQDGKNRVLTLDPVEIEFSDLTVKLQTVLTFIEGTGTIKTERRVLEMSNPEAEVTINEYMVGCYGTTEYTEDMSSLTLAIEKAGEKETLSYEYKCREVSMPEAEKVSCTLPPIETVVSMNCEGSDKEGYFKEGYAFSPMFTIGYNGKLNDKEVFTTWLNLEKAD</sequence>
<dbReference type="AlphaFoldDB" id="C6LAN3"/>
<comment type="caution">
    <text evidence="1">The sequence shown here is derived from an EMBL/GenBank/DDBJ whole genome shotgun (WGS) entry which is preliminary data.</text>
</comment>
<reference evidence="1" key="1">
    <citation type="submission" date="2009-07" db="EMBL/GenBank/DDBJ databases">
        <authorList>
            <person name="Weinstock G."/>
            <person name="Sodergren E."/>
            <person name="Clifton S."/>
            <person name="Fulton L."/>
            <person name="Fulton B."/>
            <person name="Courtney L."/>
            <person name="Fronick C."/>
            <person name="Harrison M."/>
            <person name="Strong C."/>
            <person name="Farmer C."/>
            <person name="Delahaunty K."/>
            <person name="Markovic C."/>
            <person name="Hall O."/>
            <person name="Minx P."/>
            <person name="Tomlinson C."/>
            <person name="Mitreva M."/>
            <person name="Nelson J."/>
            <person name="Hou S."/>
            <person name="Wollam A."/>
            <person name="Pepin K.H."/>
            <person name="Johnson M."/>
            <person name="Bhonagiri V."/>
            <person name="Nash W.E."/>
            <person name="Warren W."/>
            <person name="Chinwalla A."/>
            <person name="Mardis E.R."/>
            <person name="Wilson R.K."/>
        </authorList>
    </citation>
    <scope>NUCLEOTIDE SEQUENCE [LARGE SCALE GENOMIC DNA]</scope>
    <source>
        <strain evidence="1">DSM 14469</strain>
    </source>
</reference>